<organism evidence="1 2">
    <name type="scientific">Phlebia brevispora</name>
    <dbReference type="NCBI Taxonomy" id="194682"/>
    <lineage>
        <taxon>Eukaryota</taxon>
        <taxon>Fungi</taxon>
        <taxon>Dikarya</taxon>
        <taxon>Basidiomycota</taxon>
        <taxon>Agaricomycotina</taxon>
        <taxon>Agaricomycetes</taxon>
        <taxon>Polyporales</taxon>
        <taxon>Meruliaceae</taxon>
        <taxon>Phlebia</taxon>
    </lineage>
</organism>
<reference evidence="1" key="1">
    <citation type="submission" date="2022-07" db="EMBL/GenBank/DDBJ databases">
        <title>Genome Sequence of Phlebia brevispora.</title>
        <authorList>
            <person name="Buettner E."/>
        </authorList>
    </citation>
    <scope>NUCLEOTIDE SEQUENCE</scope>
    <source>
        <strain evidence="1">MPL23</strain>
    </source>
</reference>
<name>A0ACC1RSC0_9APHY</name>
<evidence type="ECO:0000313" key="2">
    <source>
        <dbReference type="Proteomes" id="UP001148662"/>
    </source>
</evidence>
<dbReference type="Proteomes" id="UP001148662">
    <property type="component" value="Unassembled WGS sequence"/>
</dbReference>
<dbReference type="EMBL" id="JANHOG010002320">
    <property type="protein sequence ID" value="KAJ3524638.1"/>
    <property type="molecule type" value="Genomic_DNA"/>
</dbReference>
<proteinExistence type="predicted"/>
<protein>
    <submittedName>
        <fullName evidence="1">Uncharacterized protein</fullName>
    </submittedName>
</protein>
<accession>A0ACC1RSC0</accession>
<evidence type="ECO:0000313" key="1">
    <source>
        <dbReference type="EMBL" id="KAJ3524638.1"/>
    </source>
</evidence>
<comment type="caution">
    <text evidence="1">The sequence shown here is derived from an EMBL/GenBank/DDBJ whole genome shotgun (WGS) entry which is preliminary data.</text>
</comment>
<gene>
    <name evidence="1" type="ORF">NM688_g8526</name>
</gene>
<keyword evidence="2" id="KW-1185">Reference proteome</keyword>
<sequence>MPLPTRKIGNTDVTALGYGCMGIATAYGQPLPDEERLKLLDAVYDAGCTNWDTADIYKDSEEIIGKW</sequence>